<reference evidence="1 2" key="1">
    <citation type="submission" date="2019-02" db="EMBL/GenBank/DDBJ databases">
        <authorList>
            <consortium name="Pathogen Informatics"/>
        </authorList>
    </citation>
    <scope>NUCLEOTIDE SEQUENCE [LARGE SCALE GENOMIC DNA]</scope>
    <source>
        <strain evidence="1 2">3012STDY7103891</strain>
    </source>
</reference>
<dbReference type="Pfam" id="PF17001">
    <property type="entry name" value="T3SS_basalb_I"/>
    <property type="match status" value="1"/>
</dbReference>
<dbReference type="InterPro" id="IPR012670">
    <property type="entry name" value="T3SS_YscI/HrpB"/>
</dbReference>
<evidence type="ECO:0000313" key="2">
    <source>
        <dbReference type="Proteomes" id="UP000330809"/>
    </source>
</evidence>
<dbReference type="AlphaFoldDB" id="A0A449IJR6"/>
<protein>
    <submittedName>
        <fullName evidence="1">AraC family transcriptional regulator</fullName>
    </submittedName>
</protein>
<dbReference type="Proteomes" id="UP000330809">
    <property type="component" value="Unassembled WGS sequence"/>
</dbReference>
<name>A0A449IJR6_PSEFR</name>
<organism evidence="1 2">
    <name type="scientific">Pseudomonas fragi</name>
    <dbReference type="NCBI Taxonomy" id="296"/>
    <lineage>
        <taxon>Bacteria</taxon>
        <taxon>Pseudomonadati</taxon>
        <taxon>Pseudomonadota</taxon>
        <taxon>Gammaproteobacteria</taxon>
        <taxon>Pseudomonadales</taxon>
        <taxon>Pseudomonadaceae</taxon>
        <taxon>Pseudomonas</taxon>
    </lineage>
</organism>
<accession>A0A449IJR6</accession>
<dbReference type="EMBL" id="CAACYJ010000027">
    <property type="protein sequence ID" value="VFB19676.1"/>
    <property type="molecule type" value="Genomic_DNA"/>
</dbReference>
<dbReference type="RefSeq" id="WP_133144321.1">
    <property type="nucleotide sequence ID" value="NZ_CAACYJ010000027.1"/>
</dbReference>
<gene>
    <name evidence="1" type="ORF">NCTC10754_02272</name>
</gene>
<proteinExistence type="predicted"/>
<evidence type="ECO:0000313" key="1">
    <source>
        <dbReference type="EMBL" id="VFB19676.1"/>
    </source>
</evidence>
<dbReference type="GO" id="GO:0030254">
    <property type="term" value="P:protein secretion by the type III secretion system"/>
    <property type="evidence" value="ECO:0007669"/>
    <property type="project" value="InterPro"/>
</dbReference>
<sequence length="122" mass="13041">MKTHFPSKLPQAVLSASELPSHTPELADINWFNASLLATATKTTNTEISDKLTSHPLKQRSALLAGLSSTAARALQKASTSTDPLDMLKSTRALSALHLETVLSAKMISKTSQAIEKLTNLS</sequence>